<proteinExistence type="inferred from homology"/>
<evidence type="ECO:0000256" key="13">
    <source>
        <dbReference type="PIRSR" id="PIRSR006621-1"/>
    </source>
</evidence>
<evidence type="ECO:0000256" key="9">
    <source>
        <dbReference type="ARBA" id="ARBA00023002"/>
    </source>
</evidence>
<evidence type="ECO:0000256" key="8">
    <source>
        <dbReference type="ARBA" id="ARBA00022884"/>
    </source>
</evidence>
<gene>
    <name evidence="16" type="ORF">BXY53_1603</name>
</gene>
<evidence type="ECO:0000313" key="16">
    <source>
        <dbReference type="EMBL" id="RIA56497.1"/>
    </source>
</evidence>
<comment type="catalytic activity">
    <reaction evidence="11">
        <text>a 5,6-dihydrouridine in tRNA + NAD(+) = a uridine in tRNA + NADH + H(+)</text>
        <dbReference type="Rhea" id="RHEA:54452"/>
        <dbReference type="Rhea" id="RHEA-COMP:13339"/>
        <dbReference type="Rhea" id="RHEA-COMP:13887"/>
        <dbReference type="ChEBI" id="CHEBI:15378"/>
        <dbReference type="ChEBI" id="CHEBI:57540"/>
        <dbReference type="ChEBI" id="CHEBI:57945"/>
        <dbReference type="ChEBI" id="CHEBI:65315"/>
        <dbReference type="ChEBI" id="CHEBI:74443"/>
    </reaction>
</comment>
<comment type="caution">
    <text evidence="16">The sequence shown here is derived from an EMBL/GenBank/DDBJ whole genome shotgun (WGS) entry which is preliminary data.</text>
</comment>
<dbReference type="GO" id="GO:0000049">
    <property type="term" value="F:tRNA binding"/>
    <property type="evidence" value="ECO:0007669"/>
    <property type="project" value="UniProtKB-KW"/>
</dbReference>
<keyword evidence="9 12" id="KW-0560">Oxidoreductase</keyword>
<keyword evidence="3" id="KW-0820">tRNA-binding</keyword>
<evidence type="ECO:0000256" key="7">
    <source>
        <dbReference type="ARBA" id="ARBA00022857"/>
    </source>
</evidence>
<dbReference type="Gene3D" id="3.20.20.70">
    <property type="entry name" value="Aldolase class I"/>
    <property type="match status" value="1"/>
</dbReference>
<comment type="catalytic activity">
    <reaction evidence="10">
        <text>a 5,6-dihydrouridine in tRNA + NADP(+) = a uridine in tRNA + NADPH + H(+)</text>
        <dbReference type="Rhea" id="RHEA:23624"/>
        <dbReference type="Rhea" id="RHEA-COMP:13339"/>
        <dbReference type="Rhea" id="RHEA-COMP:13887"/>
        <dbReference type="ChEBI" id="CHEBI:15378"/>
        <dbReference type="ChEBI" id="CHEBI:57783"/>
        <dbReference type="ChEBI" id="CHEBI:58349"/>
        <dbReference type="ChEBI" id="CHEBI:65315"/>
        <dbReference type="ChEBI" id="CHEBI:74443"/>
    </reaction>
</comment>
<evidence type="ECO:0000256" key="10">
    <source>
        <dbReference type="ARBA" id="ARBA00048205"/>
    </source>
</evidence>
<keyword evidence="7" id="KW-0521">NADP</keyword>
<evidence type="ECO:0000256" key="4">
    <source>
        <dbReference type="ARBA" id="ARBA00022630"/>
    </source>
</evidence>
<dbReference type="AlphaFoldDB" id="A0A397QAH1"/>
<feature type="binding site" evidence="14">
    <location>
        <position position="73"/>
    </location>
    <ligand>
        <name>FMN</name>
        <dbReference type="ChEBI" id="CHEBI:58210"/>
    </ligand>
</feature>
<evidence type="ECO:0000256" key="14">
    <source>
        <dbReference type="PIRSR" id="PIRSR006621-2"/>
    </source>
</evidence>
<dbReference type="GO" id="GO:0017150">
    <property type="term" value="F:tRNA dihydrouridine synthase activity"/>
    <property type="evidence" value="ECO:0007669"/>
    <property type="project" value="InterPro"/>
</dbReference>
<name>A0A397QAH1_9HYPH</name>
<dbReference type="InterPro" id="IPR004652">
    <property type="entry name" value="DusB-like"/>
</dbReference>
<reference evidence="16 17" key="1">
    <citation type="submission" date="2018-08" db="EMBL/GenBank/DDBJ databases">
        <title>Genomic Encyclopedia of Archaeal and Bacterial Type Strains, Phase II (KMG-II): from individual species to whole genera.</title>
        <authorList>
            <person name="Goeker M."/>
        </authorList>
    </citation>
    <scope>NUCLEOTIDE SEQUENCE [LARGE SCALE GENOMIC DNA]</scope>
    <source>
        <strain evidence="16 17">DSM 5002</strain>
    </source>
</reference>
<evidence type="ECO:0000256" key="2">
    <source>
        <dbReference type="ARBA" id="ARBA00002790"/>
    </source>
</evidence>
<dbReference type="InterPro" id="IPR035587">
    <property type="entry name" value="DUS-like_FMN-bd"/>
</dbReference>
<dbReference type="GO" id="GO:0050660">
    <property type="term" value="F:flavin adenine dinucleotide binding"/>
    <property type="evidence" value="ECO:0007669"/>
    <property type="project" value="InterPro"/>
</dbReference>
<dbReference type="InterPro" id="IPR018517">
    <property type="entry name" value="tRNA_hU_synthase_CS"/>
</dbReference>
<protein>
    <recommendedName>
        <fullName evidence="12">tRNA-dihydrouridine synthase</fullName>
        <ecNumber evidence="12">1.3.1.-</ecNumber>
    </recommendedName>
</protein>
<organism evidence="16 17">
    <name type="scientific">Dichotomicrobium thermohalophilum</name>
    <dbReference type="NCBI Taxonomy" id="933063"/>
    <lineage>
        <taxon>Bacteria</taxon>
        <taxon>Pseudomonadati</taxon>
        <taxon>Pseudomonadota</taxon>
        <taxon>Alphaproteobacteria</taxon>
        <taxon>Hyphomicrobiales</taxon>
        <taxon>Hyphomicrobiaceae</taxon>
        <taxon>Dichotomicrobium</taxon>
    </lineage>
</organism>
<dbReference type="PIRSF" id="PIRSF006621">
    <property type="entry name" value="Dus"/>
    <property type="match status" value="1"/>
</dbReference>
<evidence type="ECO:0000313" key="17">
    <source>
        <dbReference type="Proteomes" id="UP000266273"/>
    </source>
</evidence>
<evidence type="ECO:0000256" key="1">
    <source>
        <dbReference type="ARBA" id="ARBA00001917"/>
    </source>
</evidence>
<comment type="function">
    <text evidence="2 12">Catalyzes the synthesis of 5,6-dihydrouridine (D), a modified base found in the D-loop of most tRNAs, via the reduction of the C5-C6 double bond in target uridines.</text>
</comment>
<dbReference type="RefSeq" id="WP_245410389.1">
    <property type="nucleotide sequence ID" value="NZ_QXDF01000001.1"/>
</dbReference>
<dbReference type="PANTHER" id="PTHR45846">
    <property type="entry name" value="TRNA-DIHYDROURIDINE(47) SYNTHASE [NAD(P)(+)]-LIKE"/>
    <property type="match status" value="1"/>
</dbReference>
<evidence type="ECO:0000259" key="15">
    <source>
        <dbReference type="Pfam" id="PF01207"/>
    </source>
</evidence>
<accession>A0A397QAH1</accession>
<dbReference type="Gene3D" id="1.10.1200.80">
    <property type="entry name" value="Putative flavin oxidoreducatase, domain 2"/>
    <property type="match status" value="1"/>
</dbReference>
<feature type="binding site" evidence="14">
    <location>
        <position position="142"/>
    </location>
    <ligand>
        <name>FMN</name>
        <dbReference type="ChEBI" id="CHEBI:58210"/>
    </ligand>
</feature>
<keyword evidence="6 12" id="KW-0819">tRNA processing</keyword>
<comment type="similarity">
    <text evidence="12">Belongs to the dus family.</text>
</comment>
<feature type="active site" description="Proton donor" evidence="13">
    <location>
        <position position="103"/>
    </location>
</feature>
<dbReference type="PROSITE" id="PS01136">
    <property type="entry name" value="UPF0034"/>
    <property type="match status" value="1"/>
</dbReference>
<sequence>MDTAIQIGNLRLHNNVLLAPMSGITDWPFRVMAQDYGAGLVVSEMVQAQYLADQKPDVLLRAEGKGISPFAVQLAGRDPYWMSEATRLAQDMGAELIDINFGCPARKVTSGLSGSALMREPELALKLIEAVVGAARVPVTVKMRMGWDHDSLNAPELARAAYDAGVRMITVHGRTRCQFYKGTADWGFIRQVKETVPIPVIVNGDICSAADAREALALSGADGVMIGRGATGRPWLLTEVAAELTRRPAPAEAPWERASQIAAHYERAISHYGKELGVRCVRKHVAAYIDNAPVPQTQRAQWRASLMRESDPDRVRDALAALYAEPITELAA</sequence>
<dbReference type="Proteomes" id="UP000266273">
    <property type="component" value="Unassembled WGS sequence"/>
</dbReference>
<dbReference type="SUPFAM" id="SSF51395">
    <property type="entry name" value="FMN-linked oxidoreductases"/>
    <property type="match status" value="1"/>
</dbReference>
<keyword evidence="4 12" id="KW-0285">Flavoprotein</keyword>
<keyword evidence="17" id="KW-1185">Reference proteome</keyword>
<dbReference type="CDD" id="cd02801">
    <property type="entry name" value="DUS_like_FMN"/>
    <property type="match status" value="1"/>
</dbReference>
<dbReference type="EMBL" id="QXDF01000001">
    <property type="protein sequence ID" value="RIA56497.1"/>
    <property type="molecule type" value="Genomic_DNA"/>
</dbReference>
<keyword evidence="14" id="KW-0547">Nucleotide-binding</keyword>
<dbReference type="NCBIfam" id="TIGR00737">
    <property type="entry name" value="nifR3_yhdG"/>
    <property type="match status" value="1"/>
</dbReference>
<dbReference type="InterPro" id="IPR024036">
    <property type="entry name" value="tRNA-dHydroUridine_Synthase_C"/>
</dbReference>
<feature type="domain" description="DUS-like FMN-binding" evidence="15">
    <location>
        <begin position="17"/>
        <end position="319"/>
    </location>
</feature>
<feature type="binding site" evidence="14">
    <location>
        <begin position="227"/>
        <end position="228"/>
    </location>
    <ligand>
        <name>FMN</name>
        <dbReference type="ChEBI" id="CHEBI:58210"/>
    </ligand>
</feature>
<evidence type="ECO:0000256" key="5">
    <source>
        <dbReference type="ARBA" id="ARBA00022643"/>
    </source>
</evidence>
<dbReference type="InterPro" id="IPR013785">
    <property type="entry name" value="Aldolase_TIM"/>
</dbReference>
<evidence type="ECO:0000256" key="12">
    <source>
        <dbReference type="PIRNR" id="PIRNR006621"/>
    </source>
</evidence>
<evidence type="ECO:0000256" key="6">
    <source>
        <dbReference type="ARBA" id="ARBA00022694"/>
    </source>
</evidence>
<keyword evidence="5 12" id="KW-0288">FMN</keyword>
<keyword evidence="8" id="KW-0694">RNA-binding</keyword>
<dbReference type="PANTHER" id="PTHR45846:SF1">
    <property type="entry name" value="TRNA-DIHYDROURIDINE(47) SYNTHASE [NAD(P)(+)]-LIKE"/>
    <property type="match status" value="1"/>
</dbReference>
<comment type="cofactor">
    <cofactor evidence="1 12 14">
        <name>FMN</name>
        <dbReference type="ChEBI" id="CHEBI:58210"/>
    </cofactor>
</comment>
<dbReference type="Pfam" id="PF01207">
    <property type="entry name" value="Dus"/>
    <property type="match status" value="1"/>
</dbReference>
<evidence type="ECO:0000256" key="3">
    <source>
        <dbReference type="ARBA" id="ARBA00022555"/>
    </source>
</evidence>
<feature type="binding site" evidence="14">
    <location>
        <position position="172"/>
    </location>
    <ligand>
        <name>FMN</name>
        <dbReference type="ChEBI" id="CHEBI:58210"/>
    </ligand>
</feature>
<dbReference type="InterPro" id="IPR001269">
    <property type="entry name" value="DUS_fam"/>
</dbReference>
<evidence type="ECO:0000256" key="11">
    <source>
        <dbReference type="ARBA" id="ARBA00048802"/>
    </source>
</evidence>
<dbReference type="EC" id="1.3.1.-" evidence="12"/>